<feature type="transmembrane region" description="Helical" evidence="12">
    <location>
        <begin position="23"/>
        <end position="45"/>
    </location>
</feature>
<dbReference type="Gene3D" id="3.90.550.10">
    <property type="entry name" value="Spore Coat Polysaccharide Biosynthesis Protein SpsA, Chain A"/>
    <property type="match status" value="1"/>
</dbReference>
<dbReference type="Pfam" id="PF00535">
    <property type="entry name" value="Glycos_transf_2"/>
    <property type="match status" value="1"/>
</dbReference>
<dbReference type="NCBIfam" id="NF003962">
    <property type="entry name" value="PRK05454.2-5"/>
    <property type="match status" value="1"/>
</dbReference>
<name>A0ABT4LS20_9PROT</name>
<comment type="pathway">
    <text evidence="2">Glycan metabolism; osmoregulated periplasmic glucan (OPG) biosynthesis.</text>
</comment>
<dbReference type="SUPFAM" id="SSF53448">
    <property type="entry name" value="Nucleotide-diphospho-sugar transferases"/>
    <property type="match status" value="1"/>
</dbReference>
<protein>
    <recommendedName>
        <fullName evidence="4">Glucans biosynthesis glucosyltransferase H</fullName>
    </recommendedName>
</protein>
<feature type="transmembrane region" description="Helical" evidence="12">
    <location>
        <begin position="57"/>
        <end position="84"/>
    </location>
</feature>
<dbReference type="GO" id="GO:0016757">
    <property type="term" value="F:glycosyltransferase activity"/>
    <property type="evidence" value="ECO:0007669"/>
    <property type="project" value="UniProtKB-KW"/>
</dbReference>
<dbReference type="PANTHER" id="PTHR43867">
    <property type="entry name" value="CELLULOSE SYNTHASE CATALYTIC SUBUNIT A [UDP-FORMING]"/>
    <property type="match status" value="1"/>
</dbReference>
<keyword evidence="15" id="KW-1185">Reference proteome</keyword>
<comment type="subcellular location">
    <subcellularLocation>
        <location evidence="1">Cell inner membrane</location>
        <topology evidence="1">Multi-pass membrane protein</topology>
    </subcellularLocation>
</comment>
<organism evidence="14 15">
    <name type="scientific">Kiloniella laminariae</name>
    <dbReference type="NCBI Taxonomy" id="454162"/>
    <lineage>
        <taxon>Bacteria</taxon>
        <taxon>Pseudomonadati</taxon>
        <taxon>Pseudomonadota</taxon>
        <taxon>Alphaproteobacteria</taxon>
        <taxon>Rhodospirillales</taxon>
        <taxon>Kiloniellaceae</taxon>
        <taxon>Kiloniella</taxon>
    </lineage>
</organism>
<evidence type="ECO:0000256" key="3">
    <source>
        <dbReference type="ARBA" id="ARBA00009337"/>
    </source>
</evidence>
<dbReference type="Proteomes" id="UP001069802">
    <property type="component" value="Unassembled WGS sequence"/>
</dbReference>
<feature type="transmembrane region" description="Helical" evidence="12">
    <location>
        <begin position="379"/>
        <end position="403"/>
    </location>
</feature>
<dbReference type="InterPro" id="IPR001173">
    <property type="entry name" value="Glyco_trans_2-like"/>
</dbReference>
<evidence type="ECO:0000256" key="6">
    <source>
        <dbReference type="ARBA" id="ARBA00022519"/>
    </source>
</evidence>
<keyword evidence="10 12" id="KW-1133">Transmembrane helix</keyword>
<feature type="transmembrane region" description="Helical" evidence="12">
    <location>
        <begin position="423"/>
        <end position="444"/>
    </location>
</feature>
<evidence type="ECO:0000256" key="7">
    <source>
        <dbReference type="ARBA" id="ARBA00022676"/>
    </source>
</evidence>
<dbReference type="EMBL" id="JAPWGY010000010">
    <property type="protein sequence ID" value="MCZ4282732.1"/>
    <property type="molecule type" value="Genomic_DNA"/>
</dbReference>
<keyword evidence="7 14" id="KW-0328">Glycosyltransferase</keyword>
<evidence type="ECO:0000256" key="1">
    <source>
        <dbReference type="ARBA" id="ARBA00004429"/>
    </source>
</evidence>
<evidence type="ECO:0000256" key="4">
    <source>
        <dbReference type="ARBA" id="ARBA00020585"/>
    </source>
</evidence>
<evidence type="ECO:0000256" key="5">
    <source>
        <dbReference type="ARBA" id="ARBA00022475"/>
    </source>
</evidence>
<evidence type="ECO:0000256" key="12">
    <source>
        <dbReference type="SAM" id="Phobius"/>
    </source>
</evidence>
<keyword evidence="6" id="KW-0997">Cell inner membrane</keyword>
<dbReference type="NCBIfam" id="NF003958">
    <property type="entry name" value="PRK05454.2-1"/>
    <property type="match status" value="1"/>
</dbReference>
<dbReference type="InterPro" id="IPR029044">
    <property type="entry name" value="Nucleotide-diphossugar_trans"/>
</dbReference>
<accession>A0ABT4LS20</accession>
<comment type="caution">
    <text evidence="14">The sequence shown here is derived from an EMBL/GenBank/DDBJ whole genome shotgun (WGS) entry which is preliminary data.</text>
</comment>
<keyword evidence="11 12" id="KW-0472">Membrane</keyword>
<keyword evidence="8 14" id="KW-0808">Transferase</keyword>
<evidence type="ECO:0000256" key="8">
    <source>
        <dbReference type="ARBA" id="ARBA00022679"/>
    </source>
</evidence>
<dbReference type="InterPro" id="IPR050321">
    <property type="entry name" value="Glycosyltr_2/OpgH_subfam"/>
</dbReference>
<dbReference type="PANTHER" id="PTHR43867:SF5">
    <property type="entry name" value="GLUCANS BIOSYNTHESIS GLUCOSYLTRANSFERASE H"/>
    <property type="match status" value="1"/>
</dbReference>
<comment type="similarity">
    <text evidence="3">Belongs to the glycosyltransferase 2 family. OpgH subfamily.</text>
</comment>
<proteinExistence type="inferred from homology"/>
<keyword evidence="5" id="KW-1003">Cell membrane</keyword>
<evidence type="ECO:0000313" key="14">
    <source>
        <dbReference type="EMBL" id="MCZ4282732.1"/>
    </source>
</evidence>
<keyword evidence="9 12" id="KW-0812">Transmembrane</keyword>
<evidence type="ECO:0000256" key="10">
    <source>
        <dbReference type="ARBA" id="ARBA00022989"/>
    </source>
</evidence>
<dbReference type="CDD" id="cd04191">
    <property type="entry name" value="Glucan_BSP_MdoH"/>
    <property type="match status" value="1"/>
</dbReference>
<reference evidence="14" key="1">
    <citation type="submission" date="2022-12" db="EMBL/GenBank/DDBJ databases">
        <title>Bacterial isolates from different developmental stages of Nematostella vectensis.</title>
        <authorList>
            <person name="Fraune S."/>
        </authorList>
    </citation>
    <scope>NUCLEOTIDE SEQUENCE</scope>
    <source>
        <strain evidence="14">G21630-S1</strain>
    </source>
</reference>
<evidence type="ECO:0000313" key="15">
    <source>
        <dbReference type="Proteomes" id="UP001069802"/>
    </source>
</evidence>
<evidence type="ECO:0000256" key="11">
    <source>
        <dbReference type="ARBA" id="ARBA00023136"/>
    </source>
</evidence>
<evidence type="ECO:0000259" key="13">
    <source>
        <dbReference type="Pfam" id="PF00535"/>
    </source>
</evidence>
<feature type="domain" description="Glycosyltransferase 2-like" evidence="13">
    <location>
        <begin position="111"/>
        <end position="293"/>
    </location>
</feature>
<gene>
    <name evidence="14" type="primary">mdoH</name>
    <name evidence="14" type="ORF">O4H49_18255</name>
</gene>
<feature type="transmembrane region" description="Helical" evidence="12">
    <location>
        <begin position="545"/>
        <end position="564"/>
    </location>
</feature>
<evidence type="ECO:0000256" key="2">
    <source>
        <dbReference type="ARBA" id="ARBA00005001"/>
    </source>
</evidence>
<dbReference type="RefSeq" id="WP_269424876.1">
    <property type="nucleotide sequence ID" value="NZ_JAPWGY010000010.1"/>
</dbReference>
<evidence type="ECO:0000256" key="9">
    <source>
        <dbReference type="ARBA" id="ARBA00022692"/>
    </source>
</evidence>
<sequence length="615" mass="69140">MNPEDIAISDDKNLSAMRVRRRLFLVALLFLTVGILSTNLTINLFENGLSLLEGGYILLSTIAFIWIAQSFWTSTIGFAFRLFFPGNAARKVSPVAAGLDTKACPVGRTAIVMPIYNEDPEMVFQGMEQTLRSVLATGHGNNYNFFILSDTTKDEIAEQENVLAQELLHRYALQGRFHYRRREKNTHRKVGNLKDFCDRWGADYDYMLVLDADSIMSGETILNLTRMLDNNPNAGLIQAQPRAMGQKTLFGRLTQFNIRLTGELFSTGLSYWTLNDGNYWGHNAILRLKPFIEHCDLPTLSGKGPLSGDILSHDFVEAAWLRRAGYDVWIFPEGKGSYEQIPTNILDHIIRDQRWCQGNFQHTRLLGTKGLKPISRLHMLMGVMSYASSYLWMLLLVLSALLVAERTMPLGPVIELPFEWPVLQNYIMTPLSLFAVVMGMLFMPKIFALIIGYRDAKAYGGVIRLTLSCLLEMTFSAITAPVVMIFHVRIITALLLGKTVQWNAQSRSGRNIPWSEAFKQHSAHLLAALGLGAVYYLQAPELLPWLAPILTGLIISAPLAVAFGQEKIGLFLLNQGLLLIPEETRPPEELPILFSRFIQPSPLVDETRYLPKAAE</sequence>